<proteinExistence type="predicted"/>
<evidence type="ECO:0000313" key="1">
    <source>
        <dbReference type="EMBL" id="JAR91021.1"/>
    </source>
</evidence>
<dbReference type="EMBL" id="GEGO01004383">
    <property type="protein sequence ID" value="JAR91021.1"/>
    <property type="molecule type" value="Transcribed_RNA"/>
</dbReference>
<dbReference type="AlphaFoldDB" id="A0A147BJV0"/>
<sequence length="132" mass="14644">YLINKLESVANRVPLGSYYCLVLDLLAPLSLTAELYSPPRNSPSNFTILCLLHRYHFNPGQSGSLLLEPPNRISHRQNNSKSFKCIFGSTAALNSSALPNAIKNWNGLPEAAVNMSDPKMFRNALSNHFFPP</sequence>
<organism evidence="1">
    <name type="scientific">Ixodes ricinus</name>
    <name type="common">Common tick</name>
    <name type="synonym">Acarus ricinus</name>
    <dbReference type="NCBI Taxonomy" id="34613"/>
    <lineage>
        <taxon>Eukaryota</taxon>
        <taxon>Metazoa</taxon>
        <taxon>Ecdysozoa</taxon>
        <taxon>Arthropoda</taxon>
        <taxon>Chelicerata</taxon>
        <taxon>Arachnida</taxon>
        <taxon>Acari</taxon>
        <taxon>Parasitiformes</taxon>
        <taxon>Ixodida</taxon>
        <taxon>Ixodoidea</taxon>
        <taxon>Ixodidae</taxon>
        <taxon>Ixodinae</taxon>
        <taxon>Ixodes</taxon>
    </lineage>
</organism>
<accession>A0A147BJV0</accession>
<feature type="non-terminal residue" evidence="1">
    <location>
        <position position="1"/>
    </location>
</feature>
<reference evidence="1" key="1">
    <citation type="journal article" date="2018" name="PLoS Negl. Trop. Dis.">
        <title>Sialome diversity of ticks revealed by RNAseq of single tick salivary glands.</title>
        <authorList>
            <person name="Perner J."/>
            <person name="Kropackova S."/>
            <person name="Kopacek P."/>
            <person name="Ribeiro J.M."/>
        </authorList>
    </citation>
    <scope>NUCLEOTIDE SEQUENCE</scope>
    <source>
        <strain evidence="1">Siblings of single egg batch collected in Ceske Budejovice</strain>
        <tissue evidence="1">Salivary glands</tissue>
    </source>
</reference>
<name>A0A147BJV0_IXORI</name>
<protein>
    <submittedName>
        <fullName evidence="1">Putative tick transposon</fullName>
    </submittedName>
</protein>